<name>A0ABW4N2Q9_9CAUL</name>
<evidence type="ECO:0000313" key="3">
    <source>
        <dbReference type="EMBL" id="MFD1784377.1"/>
    </source>
</evidence>
<dbReference type="InterPro" id="IPR009078">
    <property type="entry name" value="Ferritin-like_SF"/>
</dbReference>
<dbReference type="SUPFAM" id="SSF47240">
    <property type="entry name" value="Ferritin-like"/>
    <property type="match status" value="1"/>
</dbReference>
<keyword evidence="4" id="KW-1185">Reference proteome</keyword>
<dbReference type="PANTHER" id="PTHR30565:SF9">
    <property type="entry name" value="PROTEIN YCIF"/>
    <property type="match status" value="1"/>
</dbReference>
<organism evidence="3 4">
    <name type="scientific">Phenylobacterium terrae</name>
    <dbReference type="NCBI Taxonomy" id="2665495"/>
    <lineage>
        <taxon>Bacteria</taxon>
        <taxon>Pseudomonadati</taxon>
        <taxon>Pseudomonadota</taxon>
        <taxon>Alphaproteobacteria</taxon>
        <taxon>Caulobacterales</taxon>
        <taxon>Caulobacteraceae</taxon>
        <taxon>Phenylobacterium</taxon>
    </lineage>
</organism>
<evidence type="ECO:0000256" key="2">
    <source>
        <dbReference type="SAM" id="MobiDB-lite"/>
    </source>
</evidence>
<gene>
    <name evidence="3" type="ORF">ACFSC0_13300</name>
</gene>
<dbReference type="InterPro" id="IPR012347">
    <property type="entry name" value="Ferritin-like"/>
</dbReference>
<evidence type="ECO:0000313" key="4">
    <source>
        <dbReference type="Proteomes" id="UP001597237"/>
    </source>
</evidence>
<keyword evidence="1" id="KW-0175">Coiled coil</keyword>
<feature type="coiled-coil region" evidence="1">
    <location>
        <begin position="42"/>
        <end position="95"/>
    </location>
</feature>
<evidence type="ECO:0000256" key="1">
    <source>
        <dbReference type="SAM" id="Coils"/>
    </source>
</evidence>
<sequence>MPAPRSPEDILTTELKEIYSAERQLTRAIPKLTRRVSHPKLKEMLERRREQGEQLINELDAAFEEMEVTKSRPKNVAAEGLLEDINEHLEEIKDDKLLDPVLLASIQKVEHYCIAAWGTAKSMGRLLGEDRVIQTMERVLDEGKRFDEELTQIAESEVNPAMLAAEDGQEGEEGGKSRGKGGGSGEARAH</sequence>
<dbReference type="InterPro" id="IPR010287">
    <property type="entry name" value="DUF892_YciF-like"/>
</dbReference>
<feature type="region of interest" description="Disordered" evidence="2">
    <location>
        <begin position="157"/>
        <end position="190"/>
    </location>
</feature>
<dbReference type="InterPro" id="IPR047114">
    <property type="entry name" value="YciF"/>
</dbReference>
<feature type="compositionally biased region" description="Gly residues" evidence="2">
    <location>
        <begin position="180"/>
        <end position="190"/>
    </location>
</feature>
<protein>
    <submittedName>
        <fullName evidence="3">Ferritin-like domain-containing protein</fullName>
    </submittedName>
</protein>
<accession>A0ABW4N2Q9</accession>
<dbReference type="PANTHER" id="PTHR30565">
    <property type="entry name" value="PROTEIN YCIF"/>
    <property type="match status" value="1"/>
</dbReference>
<comment type="caution">
    <text evidence="3">The sequence shown here is derived from an EMBL/GenBank/DDBJ whole genome shotgun (WGS) entry which is preliminary data.</text>
</comment>
<dbReference type="Proteomes" id="UP001597237">
    <property type="component" value="Unassembled WGS sequence"/>
</dbReference>
<dbReference type="Pfam" id="PF05974">
    <property type="entry name" value="DUF892"/>
    <property type="match status" value="1"/>
</dbReference>
<reference evidence="4" key="1">
    <citation type="journal article" date="2019" name="Int. J. Syst. Evol. Microbiol.">
        <title>The Global Catalogue of Microorganisms (GCM) 10K type strain sequencing project: providing services to taxonomists for standard genome sequencing and annotation.</title>
        <authorList>
            <consortium name="The Broad Institute Genomics Platform"/>
            <consortium name="The Broad Institute Genome Sequencing Center for Infectious Disease"/>
            <person name="Wu L."/>
            <person name="Ma J."/>
        </authorList>
    </citation>
    <scope>NUCLEOTIDE SEQUENCE [LARGE SCALE GENOMIC DNA]</scope>
    <source>
        <strain evidence="4">DFY28</strain>
    </source>
</reference>
<dbReference type="EMBL" id="JBHUEY010000001">
    <property type="protein sequence ID" value="MFD1784377.1"/>
    <property type="molecule type" value="Genomic_DNA"/>
</dbReference>
<dbReference type="RefSeq" id="WP_377283675.1">
    <property type="nucleotide sequence ID" value="NZ_JBHRSI010000009.1"/>
</dbReference>
<proteinExistence type="predicted"/>
<dbReference type="Gene3D" id="1.20.1260.10">
    <property type="match status" value="1"/>
</dbReference>